<dbReference type="Proteomes" id="UP001239265">
    <property type="component" value="Unassembled WGS sequence"/>
</dbReference>
<dbReference type="SUPFAM" id="SSF53738">
    <property type="entry name" value="Phosphoglucomutase, first 3 domains"/>
    <property type="match status" value="3"/>
</dbReference>
<dbReference type="Gene3D" id="3.40.120.10">
    <property type="entry name" value="Alpha-D-Glucose-1,6-Bisphosphate, subunit A, domain 3"/>
    <property type="match status" value="3"/>
</dbReference>
<dbReference type="SUPFAM" id="SSF55957">
    <property type="entry name" value="Phosphoglucomutase, C-terminal domain"/>
    <property type="match status" value="1"/>
</dbReference>
<dbReference type="CDD" id="cd05799">
    <property type="entry name" value="PGM2"/>
    <property type="match status" value="1"/>
</dbReference>
<dbReference type="InterPro" id="IPR005841">
    <property type="entry name" value="Alpha-D-phosphohexomutase_SF"/>
</dbReference>
<evidence type="ECO:0000256" key="4">
    <source>
        <dbReference type="ARBA" id="ARBA00022723"/>
    </source>
</evidence>
<dbReference type="PRINTS" id="PR00509">
    <property type="entry name" value="PGMPMM"/>
</dbReference>
<organism evidence="12 13">
    <name type="scientific">Elizabethkingia miricola</name>
    <name type="common">Chryseobacterium miricola</name>
    <dbReference type="NCBI Taxonomy" id="172045"/>
    <lineage>
        <taxon>Bacteria</taxon>
        <taxon>Pseudomonadati</taxon>
        <taxon>Bacteroidota</taxon>
        <taxon>Flavobacteriia</taxon>
        <taxon>Flavobacteriales</taxon>
        <taxon>Weeksellaceae</taxon>
        <taxon>Elizabethkingia</taxon>
    </lineage>
</organism>
<evidence type="ECO:0000259" key="8">
    <source>
        <dbReference type="Pfam" id="PF00408"/>
    </source>
</evidence>
<reference evidence="12 13" key="1">
    <citation type="submission" date="2023-06" db="EMBL/GenBank/DDBJ databases">
        <title>Nosocomial Elizabethkingia miricola genome.</title>
        <authorList>
            <person name="Morgado S."/>
            <person name="Fonseca E."/>
            <person name="Freitas F."/>
            <person name="Vicente A.C."/>
        </authorList>
    </citation>
    <scope>NUCLEOTIDE SEQUENCE [LARGE SCALE GENOMIC DNA]</scope>
    <source>
        <strain evidence="12 13">EM15</strain>
    </source>
</reference>
<keyword evidence="6 12" id="KW-0413">Isomerase</keyword>
<feature type="domain" description="Alpha-D-phosphohexomutase alpha/beta/alpha" evidence="11">
    <location>
        <begin position="336"/>
        <end position="449"/>
    </location>
</feature>
<evidence type="ECO:0000313" key="13">
    <source>
        <dbReference type="Proteomes" id="UP001239265"/>
    </source>
</evidence>
<dbReference type="InterPro" id="IPR005844">
    <property type="entry name" value="A-D-PHexomutase_a/b/a-I"/>
</dbReference>
<dbReference type="PANTHER" id="PTHR45745">
    <property type="entry name" value="PHOSPHOMANNOMUTASE 45A"/>
    <property type="match status" value="1"/>
</dbReference>
<comment type="cofactor">
    <cofactor evidence="1">
        <name>Mg(2+)</name>
        <dbReference type="ChEBI" id="CHEBI:18420"/>
    </cofactor>
</comment>
<protein>
    <submittedName>
        <fullName evidence="12">Phospho-sugar mutase</fullName>
        <ecNumber evidence="12">5.4.2.-</ecNumber>
    </submittedName>
</protein>
<gene>
    <name evidence="12" type="ORF">QT385_08625</name>
</gene>
<dbReference type="PROSITE" id="PS00710">
    <property type="entry name" value="PGM_PMM"/>
    <property type="match status" value="1"/>
</dbReference>
<dbReference type="InterPro" id="IPR005843">
    <property type="entry name" value="A-D-PHexomutase_C"/>
</dbReference>
<dbReference type="InterPro" id="IPR005846">
    <property type="entry name" value="A-D-PHexomutase_a/b/a-III"/>
</dbReference>
<comment type="similarity">
    <text evidence="2 7">Belongs to the phosphohexose mutase family.</text>
</comment>
<dbReference type="InterPro" id="IPR016066">
    <property type="entry name" value="A-D-PHexomutase_CS"/>
</dbReference>
<dbReference type="PANTHER" id="PTHR45745:SF1">
    <property type="entry name" value="PHOSPHOGLUCOMUTASE 2B-RELATED"/>
    <property type="match status" value="1"/>
</dbReference>
<evidence type="ECO:0000256" key="7">
    <source>
        <dbReference type="RuleBase" id="RU004326"/>
    </source>
</evidence>
<sequence length="581" mass="64429">MTSLDKAKLWLGEGFDDETKKEVQALIDNNPAELDDAFYKNLEFGTGGMRGIMGVGTNRLNKYTLGQATQGLANYLHQQFPSEETADSAKTEASQIKVAIAYDVRHNSPEFGKLVTDVLTANGIKVLLFKEHRPTPELSFTVRDKKCNAGIVLTASHNPPEYNGYKVYWNDGAQVVPPNDNGIISEVEKTQFNEIKFDGNDDLIEWIGADQDDVYIDACIENSLYQNVGRDLLNIVFTSIHGTTYTTIPKALAKAGFTRVDLVTEQMIPSGNFPTVESPNPEEPAALSMAMDLAKVTNADIVIGTDPDGDRLGIAVRNLDGEMQLLNGNQTNTFLTYYILDQWKKQGRITGKEFIGSTIVTSDIFYDIAKKFGVDCKVGLTGFKWIGKMIREAEGQEKFVCGGEESFGFMTGDFVRDKDSCGSILLACEIAAWCKANGKTIYEYLIDIYKDLGMYYEGLVNITKKGKDGADQIKQMMTDFRQSPPKTLAGSAVAEVKDFQEQTSLVIATNEKSVMNDIPKSNVLIYYTEDGTKVCIRPSGTEPKIKFYVSVKEQISSEQDFKDKLVSLEAKIQQIKTDLNL</sequence>
<dbReference type="GO" id="GO:0016853">
    <property type="term" value="F:isomerase activity"/>
    <property type="evidence" value="ECO:0007669"/>
    <property type="project" value="UniProtKB-KW"/>
</dbReference>
<dbReference type="InterPro" id="IPR016055">
    <property type="entry name" value="A-D-PHexomutase_a/b/a-I/II/III"/>
</dbReference>
<feature type="domain" description="Alpha-D-phosphohexomutase alpha/beta/alpha" evidence="10">
    <location>
        <begin position="215"/>
        <end position="315"/>
    </location>
</feature>
<comment type="caution">
    <text evidence="12">The sequence shown here is derived from an EMBL/GenBank/DDBJ whole genome shotgun (WGS) entry which is preliminary data.</text>
</comment>
<evidence type="ECO:0000256" key="5">
    <source>
        <dbReference type="ARBA" id="ARBA00022842"/>
    </source>
</evidence>
<dbReference type="Pfam" id="PF02878">
    <property type="entry name" value="PGM_PMM_I"/>
    <property type="match status" value="1"/>
</dbReference>
<keyword evidence="5 7" id="KW-0460">Magnesium</keyword>
<dbReference type="InterPro" id="IPR005845">
    <property type="entry name" value="A-D-PHexomutase_a/b/a-II"/>
</dbReference>
<dbReference type="Pfam" id="PF02879">
    <property type="entry name" value="PGM_PMM_II"/>
    <property type="match status" value="1"/>
</dbReference>
<dbReference type="Pfam" id="PF00408">
    <property type="entry name" value="PGM_PMM_IV"/>
    <property type="match status" value="1"/>
</dbReference>
<keyword evidence="4 7" id="KW-0479">Metal-binding</keyword>
<dbReference type="RefSeq" id="WP_078795507.1">
    <property type="nucleotide sequence ID" value="NZ_CP040516.1"/>
</dbReference>
<dbReference type="Gene3D" id="3.30.310.50">
    <property type="entry name" value="Alpha-D-phosphohexomutase, C-terminal domain"/>
    <property type="match status" value="1"/>
</dbReference>
<keyword evidence="3" id="KW-0597">Phosphoprotein</keyword>
<accession>A0ABD5B453</accession>
<evidence type="ECO:0000256" key="2">
    <source>
        <dbReference type="ARBA" id="ARBA00010231"/>
    </source>
</evidence>
<proteinExistence type="inferred from homology"/>
<evidence type="ECO:0000256" key="6">
    <source>
        <dbReference type="ARBA" id="ARBA00023235"/>
    </source>
</evidence>
<dbReference type="GO" id="GO:0046872">
    <property type="term" value="F:metal ion binding"/>
    <property type="evidence" value="ECO:0007669"/>
    <property type="project" value="UniProtKB-KW"/>
</dbReference>
<feature type="domain" description="Alpha-D-phosphohexomutase C-terminal" evidence="8">
    <location>
        <begin position="510"/>
        <end position="552"/>
    </location>
</feature>
<evidence type="ECO:0000256" key="3">
    <source>
        <dbReference type="ARBA" id="ARBA00022553"/>
    </source>
</evidence>
<evidence type="ECO:0000259" key="10">
    <source>
        <dbReference type="Pfam" id="PF02879"/>
    </source>
</evidence>
<evidence type="ECO:0000256" key="1">
    <source>
        <dbReference type="ARBA" id="ARBA00001946"/>
    </source>
</evidence>
<dbReference type="AlphaFoldDB" id="A0ABD5B453"/>
<evidence type="ECO:0000259" key="9">
    <source>
        <dbReference type="Pfam" id="PF02878"/>
    </source>
</evidence>
<dbReference type="InterPro" id="IPR036900">
    <property type="entry name" value="A-D-PHexomutase_C_sf"/>
</dbReference>
<dbReference type="Pfam" id="PF02880">
    <property type="entry name" value="PGM_PMM_III"/>
    <property type="match status" value="1"/>
</dbReference>
<dbReference type="EMBL" id="JAUCQJ010000002">
    <property type="protein sequence ID" value="MDQ8748699.1"/>
    <property type="molecule type" value="Genomic_DNA"/>
</dbReference>
<evidence type="ECO:0000313" key="12">
    <source>
        <dbReference type="EMBL" id="MDQ8748699.1"/>
    </source>
</evidence>
<evidence type="ECO:0000259" key="11">
    <source>
        <dbReference type="Pfam" id="PF02880"/>
    </source>
</evidence>
<name>A0ABD5B453_ELIMR</name>
<feature type="domain" description="Alpha-D-phosphohexomutase alpha/beta/alpha" evidence="9">
    <location>
        <begin position="43"/>
        <end position="193"/>
    </location>
</feature>
<dbReference type="EC" id="5.4.2.-" evidence="12"/>